<dbReference type="Gene3D" id="1.10.10.60">
    <property type="entry name" value="Homeodomain-like"/>
    <property type="match status" value="1"/>
</dbReference>
<protein>
    <submittedName>
        <fullName evidence="5">Helix-turn-helix domain-containing protein</fullName>
    </submittedName>
</protein>
<dbReference type="GO" id="GO:0043565">
    <property type="term" value="F:sequence-specific DNA binding"/>
    <property type="evidence" value="ECO:0007669"/>
    <property type="project" value="InterPro"/>
</dbReference>
<dbReference type="AlphaFoldDB" id="A0A7K1SCU3"/>
<proteinExistence type="predicted"/>
<dbReference type="InterPro" id="IPR050204">
    <property type="entry name" value="AraC_XylS_family_regulators"/>
</dbReference>
<accession>A0A7K1SCU3</accession>
<dbReference type="EMBL" id="WPIN01000005">
    <property type="protein sequence ID" value="MVM31366.1"/>
    <property type="molecule type" value="Genomic_DNA"/>
</dbReference>
<dbReference type="SMART" id="SM00342">
    <property type="entry name" value="HTH_ARAC"/>
    <property type="match status" value="1"/>
</dbReference>
<evidence type="ECO:0000259" key="4">
    <source>
        <dbReference type="PROSITE" id="PS01124"/>
    </source>
</evidence>
<evidence type="ECO:0000256" key="3">
    <source>
        <dbReference type="ARBA" id="ARBA00023163"/>
    </source>
</evidence>
<evidence type="ECO:0000256" key="2">
    <source>
        <dbReference type="ARBA" id="ARBA00023125"/>
    </source>
</evidence>
<gene>
    <name evidence="5" type="ORF">GO755_15080</name>
</gene>
<dbReference type="InterPro" id="IPR018060">
    <property type="entry name" value="HTH_AraC"/>
</dbReference>
<name>A0A7K1SCU3_9BACT</name>
<dbReference type="RefSeq" id="WP_157586008.1">
    <property type="nucleotide sequence ID" value="NZ_WPIN01000005.1"/>
</dbReference>
<evidence type="ECO:0000313" key="6">
    <source>
        <dbReference type="Proteomes" id="UP000436006"/>
    </source>
</evidence>
<dbReference type="Pfam" id="PF20240">
    <property type="entry name" value="DUF6597"/>
    <property type="match status" value="1"/>
</dbReference>
<keyword evidence="1" id="KW-0805">Transcription regulation</keyword>
<organism evidence="5 6">
    <name type="scientific">Spirosoma arboris</name>
    <dbReference type="NCBI Taxonomy" id="2682092"/>
    <lineage>
        <taxon>Bacteria</taxon>
        <taxon>Pseudomonadati</taxon>
        <taxon>Bacteroidota</taxon>
        <taxon>Cytophagia</taxon>
        <taxon>Cytophagales</taxon>
        <taxon>Cytophagaceae</taxon>
        <taxon>Spirosoma</taxon>
    </lineage>
</organism>
<dbReference type="InterPro" id="IPR046532">
    <property type="entry name" value="DUF6597"/>
</dbReference>
<dbReference type="Pfam" id="PF12833">
    <property type="entry name" value="HTH_18"/>
    <property type="match status" value="1"/>
</dbReference>
<evidence type="ECO:0000313" key="5">
    <source>
        <dbReference type="EMBL" id="MVM31366.1"/>
    </source>
</evidence>
<keyword evidence="6" id="KW-1185">Reference proteome</keyword>
<reference evidence="5 6" key="1">
    <citation type="submission" date="2019-12" db="EMBL/GenBank/DDBJ databases">
        <title>Spirosoma sp. HMF4905 genome sequencing and assembly.</title>
        <authorList>
            <person name="Kang H."/>
            <person name="Cha I."/>
            <person name="Kim H."/>
            <person name="Joh K."/>
        </authorList>
    </citation>
    <scope>NUCLEOTIDE SEQUENCE [LARGE SCALE GENOMIC DNA]</scope>
    <source>
        <strain evidence="5 6">HMF4905</strain>
    </source>
</reference>
<dbReference type="GO" id="GO:0003700">
    <property type="term" value="F:DNA-binding transcription factor activity"/>
    <property type="evidence" value="ECO:0007669"/>
    <property type="project" value="InterPro"/>
</dbReference>
<dbReference type="PANTHER" id="PTHR46796:SF13">
    <property type="entry name" value="HTH-TYPE TRANSCRIPTIONAL ACTIVATOR RHAS"/>
    <property type="match status" value="1"/>
</dbReference>
<feature type="domain" description="HTH araC/xylS-type" evidence="4">
    <location>
        <begin position="156"/>
        <end position="267"/>
    </location>
</feature>
<dbReference type="PROSITE" id="PS01124">
    <property type="entry name" value="HTH_ARAC_FAMILY_2"/>
    <property type="match status" value="1"/>
</dbReference>
<keyword evidence="2" id="KW-0238">DNA-binding</keyword>
<comment type="caution">
    <text evidence="5">The sequence shown here is derived from an EMBL/GenBank/DDBJ whole genome shotgun (WGS) entry which is preliminary data.</text>
</comment>
<dbReference type="Proteomes" id="UP000436006">
    <property type="component" value="Unassembled WGS sequence"/>
</dbReference>
<keyword evidence="3" id="KW-0804">Transcription</keyword>
<dbReference type="PANTHER" id="PTHR46796">
    <property type="entry name" value="HTH-TYPE TRANSCRIPTIONAL ACTIVATOR RHAS-RELATED"/>
    <property type="match status" value="1"/>
</dbReference>
<sequence length="278" mass="31379">MSIVEFLPGADWREHIAAYWVRKTEPDTGPSGRRVYADGCADLICNAGENTAYFYPMARRHKVIPLYPGRLYLGGTMTAYGVLRSDAGCLLTGIRFWPGGFYALFSQTMQVAVDSLIEFPEGELCTLMRHPENLATRLDRWLGDRSAPGALRNTGGYDFAFLRKRMYDSGGQTSVEALAEDMHVSNRTLERIFKKNVGIPPKEFLRIVRFQEVLSRLRKASGKHDLPEASRESLLHIAYDLGYFDHAHLTHEVKKYAGILPSELSHFYKTGLSGGQYF</sequence>
<evidence type="ECO:0000256" key="1">
    <source>
        <dbReference type="ARBA" id="ARBA00023015"/>
    </source>
</evidence>